<dbReference type="InterPro" id="IPR009003">
    <property type="entry name" value="Peptidase_S1_PA"/>
</dbReference>
<proteinExistence type="predicted"/>
<protein>
    <submittedName>
        <fullName evidence="1">Trypsin-like peptidase domain-containing protein</fullName>
    </submittedName>
</protein>
<gene>
    <name evidence="1" type="ORF">SAMN05444515_10350</name>
</gene>
<dbReference type="EMBL" id="FOAA01000003">
    <property type="protein sequence ID" value="SEK58179.1"/>
    <property type="molecule type" value="Genomic_DNA"/>
</dbReference>
<dbReference type="InterPro" id="IPR043504">
    <property type="entry name" value="Peptidase_S1_PA_chymotrypsin"/>
</dbReference>
<dbReference type="RefSeq" id="WP_177169835.1">
    <property type="nucleotide sequence ID" value="NZ_FOAA01000003.1"/>
</dbReference>
<dbReference type="PANTHER" id="PTHR43019">
    <property type="entry name" value="SERINE ENDOPROTEASE DEGS"/>
    <property type="match status" value="1"/>
</dbReference>
<dbReference type="PANTHER" id="PTHR43019:SF23">
    <property type="entry name" value="PROTEASE DO-LIKE 5, CHLOROPLASTIC"/>
    <property type="match status" value="1"/>
</dbReference>
<sequence length="262" mass="28394">MRALSRMGVLGVLFWALWWVPLASVGGSDLADTIEKIKPSVVGVGTFQPTRSPRAQLLGTGFAVGDGRHVITNDHVIPHMLDSENREHLAIFIPGRGDSGEMRQARRVASDPLRDLTLLRFEGRGLPTLRVGNSDRLREGETVALTGFPIGAVLGLVPATHTGIVSAITPIAMPVRSTQNLDPAVIRRLRDPYTVFQLDATAYPGNSGSPLYRPETGEVIGVLNMVFVKEGRERALDRPSGISYAIPGNYVRELLREAGVSQ</sequence>
<name>A0A1H7I6L3_9GAMM</name>
<dbReference type="Gene3D" id="2.40.10.10">
    <property type="entry name" value="Trypsin-like serine proteases"/>
    <property type="match status" value="2"/>
</dbReference>
<organism evidence="1 2">
    <name type="scientific">Ectothiorhodospira marina</name>
    <dbReference type="NCBI Taxonomy" id="1396821"/>
    <lineage>
        <taxon>Bacteria</taxon>
        <taxon>Pseudomonadati</taxon>
        <taxon>Pseudomonadota</taxon>
        <taxon>Gammaproteobacteria</taxon>
        <taxon>Chromatiales</taxon>
        <taxon>Ectothiorhodospiraceae</taxon>
        <taxon>Ectothiorhodospira</taxon>
    </lineage>
</organism>
<dbReference type="Pfam" id="PF13365">
    <property type="entry name" value="Trypsin_2"/>
    <property type="match status" value="1"/>
</dbReference>
<dbReference type="SUPFAM" id="SSF50494">
    <property type="entry name" value="Trypsin-like serine proteases"/>
    <property type="match status" value="1"/>
</dbReference>
<evidence type="ECO:0000313" key="2">
    <source>
        <dbReference type="Proteomes" id="UP000199256"/>
    </source>
</evidence>
<dbReference type="Proteomes" id="UP000199256">
    <property type="component" value="Unassembled WGS sequence"/>
</dbReference>
<reference evidence="2" key="1">
    <citation type="submission" date="2016-10" db="EMBL/GenBank/DDBJ databases">
        <authorList>
            <person name="Varghese N."/>
            <person name="Submissions S."/>
        </authorList>
    </citation>
    <scope>NUCLEOTIDE SEQUENCE [LARGE SCALE GENOMIC DNA]</scope>
    <source>
        <strain evidence="2">DSM 241</strain>
    </source>
</reference>
<accession>A0A1H7I6L3</accession>
<dbReference type="AlphaFoldDB" id="A0A1H7I6L3"/>
<evidence type="ECO:0000313" key="1">
    <source>
        <dbReference type="EMBL" id="SEK58179.1"/>
    </source>
</evidence>
<keyword evidence="2" id="KW-1185">Reference proteome</keyword>
<dbReference type="STRING" id="1396821.SAMN05444515_10350"/>